<dbReference type="OrthoDB" id="361897at2759"/>
<evidence type="ECO:0000313" key="3">
    <source>
        <dbReference type="Proteomes" id="UP000002899"/>
    </source>
</evidence>
<gene>
    <name evidence="2" type="ORF">BmR1_04g05435</name>
</gene>
<dbReference type="GeneID" id="24425730"/>
<evidence type="ECO:0000313" key="2">
    <source>
        <dbReference type="EMBL" id="CCF75285.1"/>
    </source>
</evidence>
<reference evidence="2 3" key="3">
    <citation type="journal article" date="2016" name="Sci. Rep.">
        <title>Genome-wide diversity and gene expression profiling of Babesia microti isolates identify polymorphic genes that mediate host-pathogen interactions.</title>
        <authorList>
            <person name="Silva J.C."/>
            <person name="Cornillot E."/>
            <person name="McCracken C."/>
            <person name="Usmani-Brown S."/>
            <person name="Dwivedi A."/>
            <person name="Ifeonu O.O."/>
            <person name="Crabtree J."/>
            <person name="Gotia H.T."/>
            <person name="Virji A.Z."/>
            <person name="Reynes C."/>
            <person name="Colinge J."/>
            <person name="Kumar V."/>
            <person name="Lawres L."/>
            <person name="Pazzi J.E."/>
            <person name="Pablo J.V."/>
            <person name="Hung C."/>
            <person name="Brancato J."/>
            <person name="Kumari P."/>
            <person name="Orvis J."/>
            <person name="Tretina K."/>
            <person name="Chibucos M."/>
            <person name="Ott S."/>
            <person name="Sadzewicz L."/>
            <person name="Sengamalay N."/>
            <person name="Shetty A.C."/>
            <person name="Su Q."/>
            <person name="Tallon L."/>
            <person name="Fraser C.M."/>
            <person name="Frutos R."/>
            <person name="Molina D.M."/>
            <person name="Krause P.J."/>
            <person name="Ben Mamoun C."/>
        </authorList>
    </citation>
    <scope>NUCLEOTIDE SEQUENCE [LARGE SCALE GENOMIC DNA]</scope>
    <source>
        <strain evidence="2 3">RI</strain>
    </source>
</reference>
<keyword evidence="1" id="KW-0812">Transmembrane</keyword>
<organism evidence="2 3">
    <name type="scientific">Babesia microti (strain RI)</name>
    <dbReference type="NCBI Taxonomy" id="1133968"/>
    <lineage>
        <taxon>Eukaryota</taxon>
        <taxon>Sar</taxon>
        <taxon>Alveolata</taxon>
        <taxon>Apicomplexa</taxon>
        <taxon>Aconoidasida</taxon>
        <taxon>Piroplasmida</taxon>
        <taxon>Babesiidae</taxon>
        <taxon>Babesia</taxon>
    </lineage>
</organism>
<dbReference type="AlphaFoldDB" id="I7JCL3"/>
<proteinExistence type="predicted"/>
<sequence length="172" mass="20034">MPCKSWLQLCIIHKPFYGSLIRSVCVYAKNTAAFSTSSSDSVVSGGGKSPLLHRSLSEPYGGGDIYWAIRRKCFYAGHRALRLMNARFMNTDVIRMIYAGVPKKSYDPKINQFYTFMDNEEWTGSGGRFWIDVSNSILFPLYIAFWLYFFTYRFFYNNKHNVFARWANKDED</sequence>
<dbReference type="VEuPathDB" id="PiroplasmaDB:BmR1_04g05435"/>
<reference evidence="2 3" key="2">
    <citation type="journal article" date="2013" name="PLoS ONE">
        <title>Whole genome mapping and re-organization of the nuclear and mitochondrial genomes of Babesia microti isolates.</title>
        <authorList>
            <person name="Cornillot E."/>
            <person name="Dassouli A."/>
            <person name="Garg A."/>
            <person name="Pachikara N."/>
            <person name="Randazzo S."/>
            <person name="Depoix D."/>
            <person name="Carcy B."/>
            <person name="Delbecq S."/>
            <person name="Frutos R."/>
            <person name="Silva J.C."/>
            <person name="Sutton R."/>
            <person name="Krause P.J."/>
            <person name="Mamoun C.B."/>
        </authorList>
    </citation>
    <scope>NUCLEOTIDE SEQUENCE [LARGE SCALE GENOMIC DNA]</scope>
    <source>
        <strain evidence="2 3">RI</strain>
    </source>
</reference>
<accession>I7JCL3</accession>
<evidence type="ECO:0000256" key="1">
    <source>
        <dbReference type="SAM" id="Phobius"/>
    </source>
</evidence>
<protein>
    <submittedName>
        <fullName evidence="2">Uncharacterized protein</fullName>
    </submittedName>
</protein>
<keyword evidence="1" id="KW-0472">Membrane</keyword>
<dbReference type="RefSeq" id="XP_012649693.1">
    <property type="nucleotide sequence ID" value="XM_012794239.1"/>
</dbReference>
<feature type="transmembrane region" description="Helical" evidence="1">
    <location>
        <begin position="137"/>
        <end position="156"/>
    </location>
</feature>
<reference evidence="2 3" key="1">
    <citation type="journal article" date="2012" name="Nucleic Acids Res.">
        <title>Sequencing of the smallest Apicomplexan genome from the human pathogen Babesia microti.</title>
        <authorList>
            <person name="Cornillot E."/>
            <person name="Hadj-Kaddour K."/>
            <person name="Dassouli A."/>
            <person name="Noel B."/>
            <person name="Ranwez V."/>
            <person name="Vacherie B."/>
            <person name="Augagneur Y."/>
            <person name="Bres V."/>
            <person name="Duclos A."/>
            <person name="Randazzo S."/>
            <person name="Carcy B."/>
            <person name="Debierre-Grockiego F."/>
            <person name="Delbecq S."/>
            <person name="Moubri-Menage K."/>
            <person name="Shams-Eldin H."/>
            <person name="Usmani-Brown S."/>
            <person name="Bringaud F."/>
            <person name="Wincker P."/>
            <person name="Vivares C.P."/>
            <person name="Schwarz R.T."/>
            <person name="Schetters T.P."/>
            <person name="Krause P.J."/>
            <person name="Gorenflot A."/>
            <person name="Berry V."/>
            <person name="Barbe V."/>
            <person name="Ben Mamoun C."/>
        </authorList>
    </citation>
    <scope>NUCLEOTIDE SEQUENCE [LARGE SCALE GENOMIC DNA]</scope>
    <source>
        <strain evidence="2 3">RI</strain>
    </source>
</reference>
<dbReference type="KEGG" id="bmic:BmR1_04g05435"/>
<keyword evidence="3" id="KW-1185">Reference proteome</keyword>
<dbReference type="EMBL" id="LN871599">
    <property type="protein sequence ID" value="CCF75285.1"/>
    <property type="molecule type" value="Genomic_DNA"/>
</dbReference>
<name>I7JCL3_BABMR</name>
<keyword evidence="1" id="KW-1133">Transmembrane helix</keyword>
<dbReference type="Proteomes" id="UP000002899">
    <property type="component" value="Chromosome IV"/>
</dbReference>